<proteinExistence type="predicted"/>
<evidence type="ECO:0000313" key="3">
    <source>
        <dbReference type="Proteomes" id="UP001174694"/>
    </source>
</evidence>
<sequence>MDESAPRPLDACQPRFNVGGHSPVTDGVTNSRTNRTSPLNLETEEGMRILHEYFVEKNFVEKERDTALTNLRLLLCDARRREERREPDEMREAAYARAELSRWWILGYIWHVGVRYRIVDTVRWAVSPRVTKRLEREQELLKRGSGRIREACAVRLRALWERYSQLIEPDNLSFLGEN</sequence>
<dbReference type="EMBL" id="JANBVO010000003">
    <property type="protein sequence ID" value="KAJ9155170.1"/>
    <property type="molecule type" value="Genomic_DNA"/>
</dbReference>
<evidence type="ECO:0000256" key="1">
    <source>
        <dbReference type="SAM" id="MobiDB-lite"/>
    </source>
</evidence>
<dbReference type="Proteomes" id="UP001174694">
    <property type="component" value="Unassembled WGS sequence"/>
</dbReference>
<protein>
    <submittedName>
        <fullName evidence="2">Uncharacterized protein</fullName>
    </submittedName>
</protein>
<evidence type="ECO:0000313" key="2">
    <source>
        <dbReference type="EMBL" id="KAJ9155170.1"/>
    </source>
</evidence>
<feature type="region of interest" description="Disordered" evidence="1">
    <location>
        <begin position="1"/>
        <end position="37"/>
    </location>
</feature>
<feature type="compositionally biased region" description="Polar residues" evidence="1">
    <location>
        <begin position="27"/>
        <end position="37"/>
    </location>
</feature>
<accession>A0AA38VYJ2</accession>
<reference evidence="2" key="1">
    <citation type="submission" date="2022-07" db="EMBL/GenBank/DDBJ databases">
        <title>Fungi with potential for degradation of polypropylene.</title>
        <authorList>
            <person name="Gostincar C."/>
        </authorList>
    </citation>
    <scope>NUCLEOTIDE SEQUENCE</scope>
    <source>
        <strain evidence="2">EXF-13308</strain>
    </source>
</reference>
<name>A0AA38VYJ2_9PEZI</name>
<dbReference type="AlphaFoldDB" id="A0AA38VYJ2"/>
<comment type="caution">
    <text evidence="2">The sequence shown here is derived from an EMBL/GenBank/DDBJ whole genome shotgun (WGS) entry which is preliminary data.</text>
</comment>
<gene>
    <name evidence="2" type="ORF">NKR23_g1664</name>
</gene>
<keyword evidence="3" id="KW-1185">Reference proteome</keyword>
<organism evidence="2 3">
    <name type="scientific">Pleurostoma richardsiae</name>
    <dbReference type="NCBI Taxonomy" id="41990"/>
    <lineage>
        <taxon>Eukaryota</taxon>
        <taxon>Fungi</taxon>
        <taxon>Dikarya</taxon>
        <taxon>Ascomycota</taxon>
        <taxon>Pezizomycotina</taxon>
        <taxon>Sordariomycetes</taxon>
        <taxon>Sordariomycetidae</taxon>
        <taxon>Calosphaeriales</taxon>
        <taxon>Pleurostomataceae</taxon>
        <taxon>Pleurostoma</taxon>
    </lineage>
</organism>